<comment type="caution">
    <text evidence="6">The sequence shown here is derived from an EMBL/GenBank/DDBJ whole genome shotgun (WGS) entry which is preliminary data.</text>
</comment>
<dbReference type="AlphaFoldDB" id="A0A5C7B9L2"/>
<sequence>MFHRFASLLFLKSKKMKILFWIVSLGLVAFEMVAGTGKLRGGKMALDWMNKLDVAKPFMSAFGGLEVGAAGVIIYSLVNKSAFFDQLVPWACLVLVVLKVVELILQNKASEPFAAMVGPIVVLVLVAAFYFIRQSI</sequence>
<keyword evidence="3 5" id="KW-1133">Transmembrane helix</keyword>
<feature type="transmembrane region" description="Helical" evidence="5">
    <location>
        <begin position="112"/>
        <end position="132"/>
    </location>
</feature>
<name>A0A5C7B9L2_9FLAO</name>
<feature type="transmembrane region" description="Helical" evidence="5">
    <location>
        <begin position="58"/>
        <end position="78"/>
    </location>
</feature>
<keyword evidence="4 5" id="KW-0472">Membrane</keyword>
<reference evidence="6 7" key="1">
    <citation type="submission" date="2019-08" db="EMBL/GenBank/DDBJ databases">
        <title>Genome of Psychroserpens burtonensis ACAM 167.</title>
        <authorList>
            <person name="Bowman J.P."/>
        </authorList>
    </citation>
    <scope>NUCLEOTIDE SEQUENCE [LARGE SCALE GENOMIC DNA]</scope>
    <source>
        <strain evidence="6 7">ACAM 167</strain>
    </source>
</reference>
<organism evidence="6 7">
    <name type="scientific">Psychroserpens burtonensis</name>
    <dbReference type="NCBI Taxonomy" id="49278"/>
    <lineage>
        <taxon>Bacteria</taxon>
        <taxon>Pseudomonadati</taxon>
        <taxon>Bacteroidota</taxon>
        <taxon>Flavobacteriia</taxon>
        <taxon>Flavobacteriales</taxon>
        <taxon>Flavobacteriaceae</taxon>
        <taxon>Psychroserpens</taxon>
    </lineage>
</organism>
<evidence type="ECO:0000256" key="1">
    <source>
        <dbReference type="ARBA" id="ARBA00004141"/>
    </source>
</evidence>
<proteinExistence type="predicted"/>
<accession>A0A5C7B9L2</accession>
<dbReference type="Pfam" id="PF13564">
    <property type="entry name" value="DoxX_2"/>
    <property type="match status" value="1"/>
</dbReference>
<dbReference type="GO" id="GO:0016020">
    <property type="term" value="C:membrane"/>
    <property type="evidence" value="ECO:0007669"/>
    <property type="project" value="UniProtKB-SubCell"/>
</dbReference>
<dbReference type="Proteomes" id="UP000321938">
    <property type="component" value="Unassembled WGS sequence"/>
</dbReference>
<evidence type="ECO:0008006" key="8">
    <source>
        <dbReference type="Google" id="ProtNLM"/>
    </source>
</evidence>
<comment type="subcellular location">
    <subcellularLocation>
        <location evidence="1">Membrane</location>
        <topology evidence="1">Multi-pass membrane protein</topology>
    </subcellularLocation>
</comment>
<evidence type="ECO:0000256" key="2">
    <source>
        <dbReference type="ARBA" id="ARBA00022692"/>
    </source>
</evidence>
<dbReference type="EMBL" id="VOSB01000047">
    <property type="protein sequence ID" value="TXE15255.1"/>
    <property type="molecule type" value="Genomic_DNA"/>
</dbReference>
<evidence type="ECO:0000313" key="6">
    <source>
        <dbReference type="EMBL" id="TXE15255.1"/>
    </source>
</evidence>
<keyword evidence="7" id="KW-1185">Reference proteome</keyword>
<evidence type="ECO:0000313" key="7">
    <source>
        <dbReference type="Proteomes" id="UP000321938"/>
    </source>
</evidence>
<dbReference type="OrthoDB" id="1493533at2"/>
<gene>
    <name evidence="6" type="ORF">ES692_17510</name>
</gene>
<dbReference type="InterPro" id="IPR032808">
    <property type="entry name" value="DoxX"/>
</dbReference>
<feature type="transmembrane region" description="Helical" evidence="5">
    <location>
        <begin position="87"/>
        <end position="106"/>
    </location>
</feature>
<evidence type="ECO:0000256" key="3">
    <source>
        <dbReference type="ARBA" id="ARBA00022989"/>
    </source>
</evidence>
<keyword evidence="2 5" id="KW-0812">Transmembrane</keyword>
<evidence type="ECO:0000256" key="5">
    <source>
        <dbReference type="SAM" id="Phobius"/>
    </source>
</evidence>
<evidence type="ECO:0000256" key="4">
    <source>
        <dbReference type="ARBA" id="ARBA00023136"/>
    </source>
</evidence>
<protein>
    <recommendedName>
        <fullName evidence="8">DoxX family protein</fullName>
    </recommendedName>
</protein>